<sequence length="172" mass="18915">MGIRYYAHANNAAEAEPVEGPATAVSDDPWGFAPGSLGVLDAGFEEEEEEYDFERDTLYLDKAWSLLERVTRPQFGESARPAHRMFDGHPTMTKRGDYVPFVRVLTPAEVSAAAADIAELSDAEVAERLGPEAPFGTTRSDDVEYALQYLRDARSFMADLAARGRGMTYTIG</sequence>
<gene>
    <name evidence="1" type="ORF">CQY22_003740</name>
</gene>
<dbReference type="Gene3D" id="3.40.1760.10">
    <property type="entry name" value="YfbM-like super family"/>
    <property type="match status" value="1"/>
</dbReference>
<name>A0A2G5PEN0_9MYCO</name>
<accession>A0A2G5PEN0</accession>
<proteinExistence type="predicted"/>
<keyword evidence="2" id="KW-1185">Reference proteome</keyword>
<dbReference type="Pfam" id="PF08974">
    <property type="entry name" value="DUF1877"/>
    <property type="match status" value="1"/>
</dbReference>
<reference evidence="1 2" key="1">
    <citation type="journal article" date="2017" name="Infect. Genet. Evol.">
        <title>The new phylogeny of the genus Mycobacterium: The old and the news.</title>
        <authorList>
            <person name="Tortoli E."/>
            <person name="Fedrizzi T."/>
            <person name="Meehan C.J."/>
            <person name="Trovato A."/>
            <person name="Grottola A."/>
            <person name="Giacobazzi E."/>
            <person name="Serpini G.F."/>
            <person name="Tagliazucchi S."/>
            <person name="Fabio A."/>
            <person name="Bettua C."/>
            <person name="Bertorelli R."/>
            <person name="Frascaro F."/>
            <person name="De Sanctis V."/>
            <person name="Pecorari M."/>
            <person name="Jousson O."/>
            <person name="Segata N."/>
            <person name="Cirillo D.M."/>
        </authorList>
    </citation>
    <scope>NUCLEOTIDE SEQUENCE [LARGE SCALE GENOMIC DNA]</scope>
    <source>
        <strain evidence="1 2">CIP1034565</strain>
    </source>
</reference>
<evidence type="ECO:0000313" key="2">
    <source>
        <dbReference type="Proteomes" id="UP000230551"/>
    </source>
</evidence>
<dbReference type="AlphaFoldDB" id="A0A2G5PEN0"/>
<organism evidence="1 2">
    <name type="scientific">Mycolicibacterium brumae</name>
    <dbReference type="NCBI Taxonomy" id="85968"/>
    <lineage>
        <taxon>Bacteria</taxon>
        <taxon>Bacillati</taxon>
        <taxon>Actinomycetota</taxon>
        <taxon>Actinomycetes</taxon>
        <taxon>Mycobacteriales</taxon>
        <taxon>Mycobacteriaceae</taxon>
        <taxon>Mycolicibacterium</taxon>
    </lineage>
</organism>
<dbReference type="OrthoDB" id="3731972at2"/>
<dbReference type="InterPro" id="IPR035944">
    <property type="entry name" value="YfbM-like_sf"/>
</dbReference>
<protein>
    <submittedName>
        <fullName evidence="1">DUF1877 domain-containing protein</fullName>
    </submittedName>
</protein>
<dbReference type="Proteomes" id="UP000230551">
    <property type="component" value="Unassembled WGS sequence"/>
</dbReference>
<evidence type="ECO:0000313" key="1">
    <source>
        <dbReference type="EMBL" id="PIB76771.1"/>
    </source>
</evidence>
<dbReference type="EMBL" id="PDCN02000003">
    <property type="protein sequence ID" value="PIB76771.1"/>
    <property type="molecule type" value="Genomic_DNA"/>
</dbReference>
<comment type="caution">
    <text evidence="1">The sequence shown here is derived from an EMBL/GenBank/DDBJ whole genome shotgun (WGS) entry which is preliminary data.</text>
</comment>
<dbReference type="InterPro" id="IPR015068">
    <property type="entry name" value="DUF1877"/>
</dbReference>